<dbReference type="SMART" id="SM00342">
    <property type="entry name" value="HTH_ARAC"/>
    <property type="match status" value="1"/>
</dbReference>
<dbReference type="PANTHER" id="PTHR43280:SF32">
    <property type="entry name" value="TRANSCRIPTIONAL REGULATORY PROTEIN"/>
    <property type="match status" value="1"/>
</dbReference>
<keyword evidence="3" id="KW-0804">Transcription</keyword>
<gene>
    <name evidence="5" type="ORF">FEN17_02460</name>
</gene>
<keyword evidence="6" id="KW-1185">Reference proteome</keyword>
<dbReference type="GO" id="GO:0003700">
    <property type="term" value="F:DNA-binding transcription factor activity"/>
    <property type="evidence" value="ECO:0007669"/>
    <property type="project" value="InterPro"/>
</dbReference>
<dbReference type="GO" id="GO:0043565">
    <property type="term" value="F:sequence-specific DNA binding"/>
    <property type="evidence" value="ECO:0007669"/>
    <property type="project" value="InterPro"/>
</dbReference>
<dbReference type="Gene3D" id="1.10.10.60">
    <property type="entry name" value="Homeodomain-like"/>
    <property type="match status" value="1"/>
</dbReference>
<dbReference type="Pfam" id="PF12833">
    <property type="entry name" value="HTH_18"/>
    <property type="match status" value="1"/>
</dbReference>
<accession>A0A5R9L298</accession>
<dbReference type="InterPro" id="IPR018060">
    <property type="entry name" value="HTH_AraC"/>
</dbReference>
<evidence type="ECO:0000313" key="5">
    <source>
        <dbReference type="EMBL" id="TLV02507.1"/>
    </source>
</evidence>
<dbReference type="PANTHER" id="PTHR43280">
    <property type="entry name" value="ARAC-FAMILY TRANSCRIPTIONAL REGULATOR"/>
    <property type="match status" value="1"/>
</dbReference>
<evidence type="ECO:0000256" key="3">
    <source>
        <dbReference type="ARBA" id="ARBA00023163"/>
    </source>
</evidence>
<dbReference type="PRINTS" id="PR00032">
    <property type="entry name" value="HTHARAC"/>
</dbReference>
<protein>
    <submittedName>
        <fullName evidence="5">Helix-turn-helix domain-containing protein</fullName>
    </submittedName>
</protein>
<proteinExistence type="predicted"/>
<evidence type="ECO:0000256" key="1">
    <source>
        <dbReference type="ARBA" id="ARBA00023015"/>
    </source>
</evidence>
<evidence type="ECO:0000313" key="6">
    <source>
        <dbReference type="Proteomes" id="UP000306402"/>
    </source>
</evidence>
<dbReference type="InterPro" id="IPR020449">
    <property type="entry name" value="Tscrpt_reg_AraC-type_HTH"/>
</dbReference>
<keyword evidence="2" id="KW-0238">DNA-binding</keyword>
<keyword evidence="1" id="KW-0805">Transcription regulation</keyword>
<dbReference type="OrthoDB" id="629200at2"/>
<dbReference type="InterPro" id="IPR009057">
    <property type="entry name" value="Homeodomain-like_sf"/>
</dbReference>
<feature type="domain" description="HTH araC/xylS-type" evidence="4">
    <location>
        <begin position="217"/>
        <end position="298"/>
    </location>
</feature>
<dbReference type="AlphaFoldDB" id="A0A5R9L298"/>
<sequence length="298" mass="34293">MILTQPIQVFAPELSDVKDPTAGYFIAVRLDDFSEESLVASTVYSRKDFYKISLITGHSDYHYRGEVYPLRPNDWALVFTNTEIPYRWDLHEEKCRGFSCLFTEDFLPLHTHIRPADWDVFNGNAQSVFKLDEREKLHFEGIFQKMLAEQASVYTHKYDLLFLYVLECIHGAMKLQPATEPRPQNAAASLVRSFKDLLASQFPIAYPHQQIGLRSPQQFADKLAVHTNYLNRVVKEVTGKTTSQLLTERLMQEAHALVIHSNWTIGQISYSLGFDEPTHFARAFRNHTGVPPSSLRQL</sequence>
<organism evidence="5 6">
    <name type="scientific">Dyadobacter luticola</name>
    <dbReference type="NCBI Taxonomy" id="1979387"/>
    <lineage>
        <taxon>Bacteria</taxon>
        <taxon>Pseudomonadati</taxon>
        <taxon>Bacteroidota</taxon>
        <taxon>Cytophagia</taxon>
        <taxon>Cytophagales</taxon>
        <taxon>Spirosomataceae</taxon>
        <taxon>Dyadobacter</taxon>
    </lineage>
</organism>
<comment type="caution">
    <text evidence="5">The sequence shown here is derived from an EMBL/GenBank/DDBJ whole genome shotgun (WGS) entry which is preliminary data.</text>
</comment>
<reference evidence="5 6" key="1">
    <citation type="submission" date="2019-05" db="EMBL/GenBank/DDBJ databases">
        <authorList>
            <person name="Qu J.-H."/>
        </authorList>
    </citation>
    <scope>NUCLEOTIDE SEQUENCE [LARGE SCALE GENOMIC DNA]</scope>
    <source>
        <strain evidence="5 6">T17</strain>
    </source>
</reference>
<dbReference type="EMBL" id="VCEJ01000002">
    <property type="protein sequence ID" value="TLV02507.1"/>
    <property type="molecule type" value="Genomic_DNA"/>
</dbReference>
<dbReference type="Proteomes" id="UP000306402">
    <property type="component" value="Unassembled WGS sequence"/>
</dbReference>
<dbReference type="PROSITE" id="PS01124">
    <property type="entry name" value="HTH_ARAC_FAMILY_2"/>
    <property type="match status" value="1"/>
</dbReference>
<dbReference type="RefSeq" id="WP_138363718.1">
    <property type="nucleotide sequence ID" value="NZ_VCEJ01000002.1"/>
</dbReference>
<name>A0A5R9L298_9BACT</name>
<evidence type="ECO:0000259" key="4">
    <source>
        <dbReference type="PROSITE" id="PS01124"/>
    </source>
</evidence>
<evidence type="ECO:0000256" key="2">
    <source>
        <dbReference type="ARBA" id="ARBA00023125"/>
    </source>
</evidence>
<dbReference type="SUPFAM" id="SSF46689">
    <property type="entry name" value="Homeodomain-like"/>
    <property type="match status" value="1"/>
</dbReference>